<gene>
    <name evidence="2" type="ORF">FHX33_002416</name>
</gene>
<sequence length="355" mass="39732">MADHDFDVAVTFAGEDREFVQEVVNLVKSAGYTVFYDQDFEHDFWGHDLTEYFPDVYERRARFAVMFISQAYAAKPWTRLERRSVLARAMNEGSPYLLPVRLDSTKLDGVRDSIGYLDGWRETPVGIARALEAKLGTSTANDTRLFNGRVPRTAAEASIVTGERPAGWEYLLFSYCLVEKVSALESRYDDHRFGFALPTSSIPDAELLGYVQARNARLRASVAMFEALLRGPAQREALGDPGEPGDPERIDGLSKRLVAVYADLLQWALETRSIASHSDEGGALLAALAAYAAQPIEAMRTFVFEFRGIIDEMNARLLTGENVVLELPIKFEIDSATSQRFAKALKGFERHLRSK</sequence>
<dbReference type="Pfam" id="PF13676">
    <property type="entry name" value="TIR_2"/>
    <property type="match status" value="1"/>
</dbReference>
<comment type="caution">
    <text evidence="2">The sequence shown here is derived from an EMBL/GenBank/DDBJ whole genome shotgun (WGS) entry which is preliminary data.</text>
</comment>
<dbReference type="RefSeq" id="WP_021761804.1">
    <property type="nucleotide sequence ID" value="NZ_JACHVP010000002.1"/>
</dbReference>
<feature type="domain" description="TIR" evidence="1">
    <location>
        <begin position="5"/>
        <end position="155"/>
    </location>
</feature>
<dbReference type="InterPro" id="IPR000157">
    <property type="entry name" value="TIR_dom"/>
</dbReference>
<accession>A0A7W4UXS1</accession>
<evidence type="ECO:0000259" key="1">
    <source>
        <dbReference type="SMART" id="SM00255"/>
    </source>
</evidence>
<evidence type="ECO:0000313" key="2">
    <source>
        <dbReference type="EMBL" id="MBB2967653.1"/>
    </source>
</evidence>
<protein>
    <recommendedName>
        <fullName evidence="1">TIR domain-containing protein</fullName>
    </recommendedName>
</protein>
<name>A0A7W4UXS1_LEIAQ</name>
<dbReference type="AlphaFoldDB" id="A0A7W4UXS1"/>
<dbReference type="SUPFAM" id="SSF52200">
    <property type="entry name" value="Toll/Interleukin receptor TIR domain"/>
    <property type="match status" value="1"/>
</dbReference>
<dbReference type="Gene3D" id="3.40.50.10140">
    <property type="entry name" value="Toll/interleukin-1 receptor homology (TIR) domain"/>
    <property type="match status" value="1"/>
</dbReference>
<dbReference type="InterPro" id="IPR035897">
    <property type="entry name" value="Toll_tir_struct_dom_sf"/>
</dbReference>
<reference evidence="2 3" key="1">
    <citation type="submission" date="2020-08" db="EMBL/GenBank/DDBJ databases">
        <title>Sequencing the genomes of 1000 actinobacteria strains.</title>
        <authorList>
            <person name="Klenk H.-P."/>
        </authorList>
    </citation>
    <scope>NUCLEOTIDE SEQUENCE [LARGE SCALE GENOMIC DNA]</scope>
    <source>
        <strain evidence="2 3">DSM 20146</strain>
    </source>
</reference>
<dbReference type="GO" id="GO:0007165">
    <property type="term" value="P:signal transduction"/>
    <property type="evidence" value="ECO:0007669"/>
    <property type="project" value="InterPro"/>
</dbReference>
<evidence type="ECO:0000313" key="3">
    <source>
        <dbReference type="Proteomes" id="UP000538196"/>
    </source>
</evidence>
<proteinExistence type="predicted"/>
<dbReference type="SMART" id="SM00255">
    <property type="entry name" value="TIR"/>
    <property type="match status" value="1"/>
</dbReference>
<organism evidence="2 3">
    <name type="scientific">Leifsonia aquatica</name>
    <name type="common">Corynebacterium aquaticum</name>
    <dbReference type="NCBI Taxonomy" id="144185"/>
    <lineage>
        <taxon>Bacteria</taxon>
        <taxon>Bacillati</taxon>
        <taxon>Actinomycetota</taxon>
        <taxon>Actinomycetes</taxon>
        <taxon>Micrococcales</taxon>
        <taxon>Microbacteriaceae</taxon>
        <taxon>Leifsonia</taxon>
    </lineage>
</organism>
<keyword evidence="3" id="KW-1185">Reference proteome</keyword>
<dbReference type="EMBL" id="JACHVP010000002">
    <property type="protein sequence ID" value="MBB2967653.1"/>
    <property type="molecule type" value="Genomic_DNA"/>
</dbReference>
<dbReference type="Proteomes" id="UP000538196">
    <property type="component" value="Unassembled WGS sequence"/>
</dbReference>